<dbReference type="GO" id="GO:0006886">
    <property type="term" value="P:intracellular protein transport"/>
    <property type="evidence" value="ECO:0007669"/>
    <property type="project" value="InterPro"/>
</dbReference>
<keyword evidence="4" id="KW-0813">Transport</keyword>
<evidence type="ECO:0000313" key="11">
    <source>
        <dbReference type="EMBL" id="CAI4006343.1"/>
    </source>
</evidence>
<reference evidence="12 13" key="2">
    <citation type="submission" date="2024-05" db="EMBL/GenBank/DDBJ databases">
        <authorList>
            <person name="Chen Y."/>
            <person name="Shah S."/>
            <person name="Dougan E. K."/>
            <person name="Thang M."/>
            <person name="Chan C."/>
        </authorList>
    </citation>
    <scope>NUCLEOTIDE SEQUENCE [LARGE SCALE GENOMIC DNA]</scope>
</reference>
<accession>A0A9P1GB16</accession>
<keyword evidence="13" id="KW-1185">Reference proteome</keyword>
<comment type="caution">
    <text evidence="11">The sequence shown here is derived from an EMBL/GenBank/DDBJ whole genome shotgun (WGS) entry which is preliminary data.</text>
</comment>
<dbReference type="EMBL" id="CAMXCT010003802">
    <property type="protein sequence ID" value="CAI4006343.1"/>
    <property type="molecule type" value="Genomic_DNA"/>
</dbReference>
<evidence type="ECO:0000256" key="2">
    <source>
        <dbReference type="ARBA" id="ARBA00009936"/>
    </source>
</evidence>
<evidence type="ECO:0000313" key="12">
    <source>
        <dbReference type="EMBL" id="CAL4793655.1"/>
    </source>
</evidence>
<feature type="domain" description="Conserved oligomeric Golgi complex subunit 3 N-terminal" evidence="9">
    <location>
        <begin position="4"/>
        <end position="122"/>
    </location>
</feature>
<dbReference type="GO" id="GO:0005801">
    <property type="term" value="C:cis-Golgi network"/>
    <property type="evidence" value="ECO:0007669"/>
    <property type="project" value="InterPro"/>
</dbReference>
<evidence type="ECO:0000256" key="7">
    <source>
        <dbReference type="ARBA" id="ARBA00023136"/>
    </source>
</evidence>
<dbReference type="GO" id="GO:0017119">
    <property type="term" value="C:Golgi transport complex"/>
    <property type="evidence" value="ECO:0007669"/>
    <property type="project" value="TreeGrafter"/>
</dbReference>
<reference evidence="11" key="1">
    <citation type="submission" date="2022-10" db="EMBL/GenBank/DDBJ databases">
        <authorList>
            <person name="Chen Y."/>
            <person name="Dougan E. K."/>
            <person name="Chan C."/>
            <person name="Rhodes N."/>
            <person name="Thang M."/>
        </authorList>
    </citation>
    <scope>NUCLEOTIDE SEQUENCE</scope>
</reference>
<keyword evidence="6" id="KW-0333">Golgi apparatus</keyword>
<dbReference type="PANTHER" id="PTHR13302:SF8">
    <property type="entry name" value="CONSERVED OLIGOMERIC GOLGI COMPLEX SUBUNIT 3"/>
    <property type="match status" value="1"/>
</dbReference>
<dbReference type="EMBL" id="CAMXCT030003802">
    <property type="protein sequence ID" value="CAL4793655.1"/>
    <property type="molecule type" value="Genomic_DNA"/>
</dbReference>
<evidence type="ECO:0000256" key="4">
    <source>
        <dbReference type="ARBA" id="ARBA00022448"/>
    </source>
</evidence>
<evidence type="ECO:0000256" key="5">
    <source>
        <dbReference type="ARBA" id="ARBA00022927"/>
    </source>
</evidence>
<dbReference type="AlphaFoldDB" id="A0A9P1GB16"/>
<organism evidence="11">
    <name type="scientific">Cladocopium goreaui</name>
    <dbReference type="NCBI Taxonomy" id="2562237"/>
    <lineage>
        <taxon>Eukaryota</taxon>
        <taxon>Sar</taxon>
        <taxon>Alveolata</taxon>
        <taxon>Dinophyceae</taxon>
        <taxon>Suessiales</taxon>
        <taxon>Symbiodiniaceae</taxon>
        <taxon>Cladocopium</taxon>
    </lineage>
</organism>
<comment type="subcellular location">
    <subcellularLocation>
        <location evidence="1">Golgi apparatus membrane</location>
        <topology evidence="1">Peripheral membrane protein</topology>
    </subcellularLocation>
</comment>
<dbReference type="GO" id="GO:0000139">
    <property type="term" value="C:Golgi membrane"/>
    <property type="evidence" value="ECO:0007669"/>
    <property type="project" value="UniProtKB-SubCell"/>
</dbReference>
<name>A0A9P1GB16_9DINO</name>
<evidence type="ECO:0000256" key="1">
    <source>
        <dbReference type="ARBA" id="ARBA00004395"/>
    </source>
</evidence>
<dbReference type="GO" id="GO:0006891">
    <property type="term" value="P:intra-Golgi vesicle-mediated transport"/>
    <property type="evidence" value="ECO:0007669"/>
    <property type="project" value="TreeGrafter"/>
</dbReference>
<evidence type="ECO:0000256" key="6">
    <source>
        <dbReference type="ARBA" id="ARBA00023034"/>
    </source>
</evidence>
<keyword evidence="5" id="KW-0653">Protein transport</keyword>
<dbReference type="Pfam" id="PF04136">
    <property type="entry name" value="COG3_N"/>
    <property type="match status" value="1"/>
</dbReference>
<dbReference type="EMBL" id="CAMXCT020003802">
    <property type="protein sequence ID" value="CAL1159718.1"/>
    <property type="molecule type" value="Genomic_DNA"/>
</dbReference>
<comment type="similarity">
    <text evidence="2">Belongs to the COG3 family.</text>
</comment>
<protein>
    <recommendedName>
        <fullName evidence="3">Conserved oligomeric Golgi complex subunit 3</fullName>
    </recommendedName>
    <alternativeName>
        <fullName evidence="8">Component of oligomeric Golgi complex 3</fullName>
    </alternativeName>
</protein>
<evidence type="ECO:0000259" key="10">
    <source>
        <dbReference type="Pfam" id="PF20671"/>
    </source>
</evidence>
<dbReference type="Proteomes" id="UP001152797">
    <property type="component" value="Unassembled WGS sequence"/>
</dbReference>
<dbReference type="PANTHER" id="PTHR13302">
    <property type="entry name" value="CONSERVED OLIGOMERIC GOLGI COMPLEX COMPONENT 3"/>
    <property type="match status" value="1"/>
</dbReference>
<feature type="domain" description="Conserved oligomeric Golgi complex subunit 3 C-terminal" evidence="10">
    <location>
        <begin position="146"/>
        <end position="312"/>
    </location>
</feature>
<dbReference type="GO" id="GO:0007030">
    <property type="term" value="P:Golgi organization"/>
    <property type="evidence" value="ECO:0007669"/>
    <property type="project" value="TreeGrafter"/>
</dbReference>
<dbReference type="InterPro" id="IPR048685">
    <property type="entry name" value="COG3_C"/>
</dbReference>
<evidence type="ECO:0000256" key="8">
    <source>
        <dbReference type="ARBA" id="ARBA00031339"/>
    </source>
</evidence>
<keyword evidence="7" id="KW-0472">Membrane</keyword>
<sequence>MVHALSQVEAEHRELDRKTTWLRGHCQETLKSSNGLALYAQQIAERLNTLCSFESIAQELDDSTLLSKPAQLERLLQRLEAAASFVESRYDFFDAKNCRSTCDHLRNRVCILMRSTLMHSLEVADSQVQDILWEQEEGTTSVDTQIFYTSFHMIAPTIKTFMSVLRKQAHLHQQYAATLDAAEAALADLRKRLPSSHWESLQEMNPDLLELVRHAINYLLDTCSREQRCFEAFFEPRLPQEALDSLLSDLCGRCSEVLLPALQRERSWELLANAAELLKAELQDFRGALQVRLALRHCLATAQRQLLILARQELSTTGLDGNASVSSSSLDAALKVLAACYRVLEAPDFESLAHMVLSGQASFTSERSLPSQLLHLSQLLRLREQLAAFEDDLLSAEVPRPTSGVASDMERLASSSMKRRRFGRHLHWEKKVREVCDGVLEHVIFGQLHLEVGRKGVDFEERCSKFLPPVAAHFRAALGQAAVYLLDSLKERILQLHLLEAGGASKEAFAHRLQGIFEHAAAAHFSYQRCVDGDGIREESGDAVADGSTAGYAPQNQPLLPVGVSTVRNTQKQLKFFD</sequence>
<dbReference type="InterPro" id="IPR048320">
    <property type="entry name" value="COG3_N"/>
</dbReference>
<evidence type="ECO:0000256" key="3">
    <source>
        <dbReference type="ARBA" id="ARBA00020976"/>
    </source>
</evidence>
<proteinExistence type="inferred from homology"/>
<dbReference type="Pfam" id="PF20671">
    <property type="entry name" value="COG3_C"/>
    <property type="match status" value="1"/>
</dbReference>
<dbReference type="OrthoDB" id="296793at2759"/>
<evidence type="ECO:0000313" key="13">
    <source>
        <dbReference type="Proteomes" id="UP001152797"/>
    </source>
</evidence>
<evidence type="ECO:0000259" key="9">
    <source>
        <dbReference type="Pfam" id="PF04136"/>
    </source>
</evidence>
<gene>
    <name evidence="11" type="ORF">C1SCF055_LOCUS31988</name>
</gene>
<dbReference type="InterPro" id="IPR007265">
    <property type="entry name" value="COG_su3"/>
</dbReference>